<evidence type="ECO:0000313" key="2">
    <source>
        <dbReference type="Proteomes" id="UP000280405"/>
    </source>
</evidence>
<reference evidence="1 2" key="1">
    <citation type="submission" date="2018-09" db="EMBL/GenBank/DDBJ databases">
        <title>The draft genome of Acinetobacter spp. strains.</title>
        <authorList>
            <person name="Qin J."/>
            <person name="Feng Y."/>
            <person name="Zong Z."/>
        </authorList>
    </citation>
    <scope>NUCLEOTIDE SEQUENCE [LARGE SCALE GENOMIC DNA]</scope>
    <source>
        <strain evidence="1 2">WCHAc060115</strain>
    </source>
</reference>
<proteinExistence type="predicted"/>
<evidence type="ECO:0000313" key="1">
    <source>
        <dbReference type="EMBL" id="RKG37731.1"/>
    </source>
</evidence>
<sequence length="134" mass="15742">MQYVEIKEFYDNGISDSEILKDAQIDTTALEKKIEQDVQQVLKEYGDKYTEEDFEKLSIDEQFDITIELDYEVENALFNNIKKVAEEKNLKLFVVVRENPYWFVLPNNPDKNKKIVDAFNQVFADGGDTKLLLY</sequence>
<keyword evidence="2" id="KW-1185">Reference proteome</keyword>
<protein>
    <submittedName>
        <fullName evidence="1">Uncharacterized protein</fullName>
    </submittedName>
</protein>
<dbReference type="Proteomes" id="UP000280405">
    <property type="component" value="Unassembled WGS sequence"/>
</dbReference>
<dbReference type="EMBL" id="RAXT01000017">
    <property type="protein sequence ID" value="RKG37731.1"/>
    <property type="molecule type" value="Genomic_DNA"/>
</dbReference>
<organism evidence="1 2">
    <name type="scientific">Acinetobacter rongchengensis</name>
    <dbReference type="NCBI Taxonomy" id="2419601"/>
    <lineage>
        <taxon>Bacteria</taxon>
        <taxon>Pseudomonadati</taxon>
        <taxon>Pseudomonadota</taxon>
        <taxon>Gammaproteobacteria</taxon>
        <taxon>Moraxellales</taxon>
        <taxon>Moraxellaceae</taxon>
        <taxon>Acinetobacter</taxon>
    </lineage>
</organism>
<dbReference type="OrthoDB" id="6689016at2"/>
<dbReference type="AlphaFoldDB" id="A0A3A8F991"/>
<name>A0A3A8F991_9GAMM</name>
<gene>
    <name evidence="1" type="ORF">D7V20_09955</name>
</gene>
<accession>A0A3A8F991</accession>
<comment type="caution">
    <text evidence="1">The sequence shown here is derived from an EMBL/GenBank/DDBJ whole genome shotgun (WGS) entry which is preliminary data.</text>
</comment>
<dbReference type="RefSeq" id="WP_120384140.1">
    <property type="nucleotide sequence ID" value="NZ_RAXT01000017.1"/>
</dbReference>